<organism evidence="2 3">
    <name type="scientific">Pseudomonas fluorescens</name>
    <dbReference type="NCBI Taxonomy" id="294"/>
    <lineage>
        <taxon>Bacteria</taxon>
        <taxon>Pseudomonadati</taxon>
        <taxon>Pseudomonadota</taxon>
        <taxon>Gammaproteobacteria</taxon>
        <taxon>Pseudomonadales</taxon>
        <taxon>Pseudomonadaceae</taxon>
        <taxon>Pseudomonas</taxon>
    </lineage>
</organism>
<gene>
    <name evidence="2" type="ORF">NCTC10783_01268</name>
</gene>
<reference evidence="2 3" key="1">
    <citation type="submission" date="2018-12" db="EMBL/GenBank/DDBJ databases">
        <authorList>
            <consortium name="Pathogen Informatics"/>
        </authorList>
    </citation>
    <scope>NUCLEOTIDE SEQUENCE [LARGE SCALE GENOMIC DNA]</scope>
    <source>
        <strain evidence="2 3">NCTC10783</strain>
    </source>
</reference>
<feature type="region of interest" description="Disordered" evidence="1">
    <location>
        <begin position="22"/>
        <end position="50"/>
    </location>
</feature>
<dbReference type="AlphaFoldDB" id="A0A448BJ88"/>
<evidence type="ECO:0000313" key="3">
    <source>
        <dbReference type="Proteomes" id="UP000278078"/>
    </source>
</evidence>
<evidence type="ECO:0000256" key="1">
    <source>
        <dbReference type="SAM" id="MobiDB-lite"/>
    </source>
</evidence>
<accession>A0A448BJ88</accession>
<protein>
    <submittedName>
        <fullName evidence="2">Uncharacterized protein</fullName>
    </submittedName>
</protein>
<dbReference type="Proteomes" id="UP000278078">
    <property type="component" value="Chromosome"/>
</dbReference>
<feature type="compositionally biased region" description="Acidic residues" evidence="1">
    <location>
        <begin position="31"/>
        <end position="50"/>
    </location>
</feature>
<dbReference type="EMBL" id="LR134300">
    <property type="protein sequence ID" value="VEE45416.1"/>
    <property type="molecule type" value="Genomic_DNA"/>
</dbReference>
<evidence type="ECO:0000313" key="2">
    <source>
        <dbReference type="EMBL" id="VEE45416.1"/>
    </source>
</evidence>
<sequence>MWTYRERRNRAAISNAQLAYDRAVDPLWDQPDPEPEHEDEEQEDDDGLQQ</sequence>
<name>A0A448BJ88_PSEFL</name>
<proteinExistence type="predicted"/>